<protein>
    <recommendedName>
        <fullName evidence="2">Coiled-coil domain-containing protein 43</fullName>
    </recommendedName>
</protein>
<dbReference type="InterPro" id="IPR037666">
    <property type="entry name" value="CCDC43"/>
</dbReference>
<evidence type="ECO:0000256" key="3">
    <source>
        <dbReference type="ARBA" id="ARBA00023054"/>
    </source>
</evidence>
<evidence type="ECO:0000313" key="6">
    <source>
        <dbReference type="EMBL" id="CEK70220.1"/>
    </source>
</evidence>
<comment type="similarity">
    <text evidence="1">Belongs to the CCDC43 family.</text>
</comment>
<keyword evidence="3" id="KW-0175">Coiled coil</keyword>
<accession>A0A0B6ZR52</accession>
<proteinExistence type="inferred from homology"/>
<feature type="non-terminal residue" evidence="6">
    <location>
        <position position="1"/>
    </location>
</feature>
<reference evidence="6" key="1">
    <citation type="submission" date="2014-12" db="EMBL/GenBank/DDBJ databases">
        <title>Insight into the proteome of Arion vulgaris.</title>
        <authorList>
            <person name="Aradska J."/>
            <person name="Bulat T."/>
            <person name="Smidak R."/>
            <person name="Sarate P."/>
            <person name="Gangsoo J."/>
            <person name="Sialana F."/>
            <person name="Bilban M."/>
            <person name="Lubec G."/>
        </authorList>
    </citation>
    <scope>NUCLEOTIDE SEQUENCE</scope>
    <source>
        <tissue evidence="6">Skin</tissue>
    </source>
</reference>
<evidence type="ECO:0000259" key="5">
    <source>
        <dbReference type="Pfam" id="PF26091"/>
    </source>
</evidence>
<organism evidence="6">
    <name type="scientific">Arion vulgaris</name>
    <dbReference type="NCBI Taxonomy" id="1028688"/>
    <lineage>
        <taxon>Eukaryota</taxon>
        <taxon>Metazoa</taxon>
        <taxon>Spiralia</taxon>
        <taxon>Lophotrochozoa</taxon>
        <taxon>Mollusca</taxon>
        <taxon>Gastropoda</taxon>
        <taxon>Heterobranchia</taxon>
        <taxon>Euthyneura</taxon>
        <taxon>Panpulmonata</taxon>
        <taxon>Eupulmonata</taxon>
        <taxon>Stylommatophora</taxon>
        <taxon>Helicina</taxon>
        <taxon>Arionoidea</taxon>
        <taxon>Arionidae</taxon>
        <taxon>Arion</taxon>
    </lineage>
</organism>
<evidence type="ECO:0000256" key="1">
    <source>
        <dbReference type="ARBA" id="ARBA00005305"/>
    </source>
</evidence>
<feature type="compositionally biased region" description="Basic and acidic residues" evidence="4">
    <location>
        <begin position="166"/>
        <end position="175"/>
    </location>
</feature>
<feature type="compositionally biased region" description="Acidic residues" evidence="4">
    <location>
        <begin position="133"/>
        <end position="147"/>
    </location>
</feature>
<dbReference type="PANTHER" id="PTHR31684:SF2">
    <property type="entry name" value="COILED-COIL DOMAIN-CONTAINING PROTEIN 43"/>
    <property type="match status" value="1"/>
</dbReference>
<dbReference type="Pfam" id="PF26091">
    <property type="entry name" value="PWI_CCDC43"/>
    <property type="match status" value="1"/>
</dbReference>
<dbReference type="EMBL" id="HACG01023355">
    <property type="protein sequence ID" value="CEK70220.1"/>
    <property type="molecule type" value="Transcribed_RNA"/>
</dbReference>
<gene>
    <name evidence="6" type="primary">ORF73300</name>
</gene>
<feature type="domain" description="CCDC43 PWI-like" evidence="5">
    <location>
        <begin position="9"/>
        <end position="78"/>
    </location>
</feature>
<evidence type="ECO:0000256" key="2">
    <source>
        <dbReference type="ARBA" id="ARBA00016648"/>
    </source>
</evidence>
<evidence type="ECO:0000256" key="4">
    <source>
        <dbReference type="SAM" id="MobiDB-lite"/>
    </source>
</evidence>
<dbReference type="InterPro" id="IPR058771">
    <property type="entry name" value="PWI_CCDC43"/>
</dbReference>
<dbReference type="AlphaFoldDB" id="A0A0B6ZR52"/>
<dbReference type="PANTHER" id="PTHR31684">
    <property type="entry name" value="COILED-COIL DOMAIN-CONTAINING PROTEIN 43"/>
    <property type="match status" value="1"/>
</dbReference>
<sequence length="240" mass="27006">LKMAIDLVDGFEVWLTQKLKSVSSDIDTDVFVSYIIGILDTESFEEENEEGITELLSGVIDPDVAVNVCKAIMVQWDADSESRKLPQAKEDMGDKLCMMFEKQTLATVKEKKMSKEDADRKAAILAQYGQVSDGDESGPDEVSEDESSIPSGSTTAQGTSGSGSRGKGETLDSLDHSALLIRNVNKEEVQRVEREKREKAKEEQEKKKEKDKQDRQAQKQKQQERKETEKKRTQKGEKRR</sequence>
<feature type="region of interest" description="Disordered" evidence="4">
    <location>
        <begin position="127"/>
        <end position="240"/>
    </location>
</feature>
<name>A0A0B6ZR52_9EUPU</name>
<feature type="compositionally biased region" description="Basic and acidic residues" evidence="4">
    <location>
        <begin position="184"/>
        <end position="240"/>
    </location>
</feature>